<evidence type="ECO:0000313" key="3">
    <source>
        <dbReference type="EMBL" id="CAD8606587.1"/>
    </source>
</evidence>
<dbReference type="PANTHER" id="PTHR23322:SF6">
    <property type="entry name" value="UBX DOMAIN-CONTAINING PROTEIN 7"/>
    <property type="match status" value="1"/>
</dbReference>
<name>A0A7S0LD78_9EUKA</name>
<dbReference type="Gene3D" id="3.10.20.90">
    <property type="entry name" value="Phosphatidylinositol 3-kinase Catalytic Subunit, Chain A, domain 1"/>
    <property type="match status" value="1"/>
</dbReference>
<dbReference type="CDD" id="cd02958">
    <property type="entry name" value="UAS"/>
    <property type="match status" value="1"/>
</dbReference>
<organism evidence="3">
    <name type="scientific">Coccolithus braarudii</name>
    <dbReference type="NCBI Taxonomy" id="221442"/>
    <lineage>
        <taxon>Eukaryota</taxon>
        <taxon>Haptista</taxon>
        <taxon>Haptophyta</taxon>
        <taxon>Prymnesiophyceae</taxon>
        <taxon>Coccolithales</taxon>
        <taxon>Coccolithaceae</taxon>
        <taxon>Coccolithus</taxon>
    </lineage>
</organism>
<feature type="region of interest" description="Disordered" evidence="1">
    <location>
        <begin position="1"/>
        <end position="56"/>
    </location>
</feature>
<gene>
    <name evidence="3" type="ORF">CPEL01642_LOCUS9922</name>
</gene>
<feature type="compositionally biased region" description="Pro residues" evidence="1">
    <location>
        <begin position="266"/>
        <end position="283"/>
    </location>
</feature>
<dbReference type="AlphaFoldDB" id="A0A7S0LD78"/>
<dbReference type="GO" id="GO:0043161">
    <property type="term" value="P:proteasome-mediated ubiquitin-dependent protein catabolic process"/>
    <property type="evidence" value="ECO:0007669"/>
    <property type="project" value="TreeGrafter"/>
</dbReference>
<proteinExistence type="predicted"/>
<dbReference type="InterPro" id="IPR036249">
    <property type="entry name" value="Thioredoxin-like_sf"/>
</dbReference>
<evidence type="ECO:0000256" key="1">
    <source>
        <dbReference type="SAM" id="MobiDB-lite"/>
    </source>
</evidence>
<dbReference type="GO" id="GO:0043130">
    <property type="term" value="F:ubiquitin binding"/>
    <property type="evidence" value="ECO:0007669"/>
    <property type="project" value="TreeGrafter"/>
</dbReference>
<dbReference type="Pfam" id="PF13899">
    <property type="entry name" value="Thioredoxin_7"/>
    <property type="match status" value="1"/>
</dbReference>
<dbReference type="GO" id="GO:0005634">
    <property type="term" value="C:nucleus"/>
    <property type="evidence" value="ECO:0007669"/>
    <property type="project" value="TreeGrafter"/>
</dbReference>
<dbReference type="SMART" id="SM00594">
    <property type="entry name" value="UAS"/>
    <property type="match status" value="1"/>
</dbReference>
<sequence length="365" mass="39846">MPGGGGVGPPTSPMAPLEESPLRAPLPQFSDKLIDADPARRMPQRPAQSAADHPLEAFRDFRREGSSSSAGEGASSAANPEVFGLAKKPKNLAEIYRAPVELCFMGTFDELCEAGRSGQRWLLVNIQSPTEFASQQLNADTWQDESLREVIKSGFLFWQQYFDSQHGATYVRYYLQNEPTFPHIGVIDPITGQLVKSWTGFKDAERLLDKLMDYADAPPRDVMAVDGDMQQAHMALGQDEEQAQLADAIASSLAGVDTPWTRLAPTAPPPPEWGPAPELPPQGSPGSIQLRVRLPSGQNWLENFSLEHSLGDVLRAVHHLSGHSLSTTKKYQLATHGAAPLTQHSEKLRALQVSGRAAVSLIERD</sequence>
<feature type="domain" description="UAS" evidence="2">
    <location>
        <begin position="91"/>
        <end position="216"/>
    </location>
</feature>
<dbReference type="InterPro" id="IPR029071">
    <property type="entry name" value="Ubiquitin-like_domsf"/>
</dbReference>
<protein>
    <recommendedName>
        <fullName evidence="2">UAS domain-containing protein</fullName>
    </recommendedName>
</protein>
<dbReference type="InterPro" id="IPR050730">
    <property type="entry name" value="UBX_domain-protein"/>
</dbReference>
<evidence type="ECO:0000259" key="2">
    <source>
        <dbReference type="SMART" id="SM00594"/>
    </source>
</evidence>
<dbReference type="InterPro" id="IPR006577">
    <property type="entry name" value="UAS"/>
</dbReference>
<dbReference type="Gene3D" id="3.40.30.10">
    <property type="entry name" value="Glutaredoxin"/>
    <property type="match status" value="1"/>
</dbReference>
<dbReference type="PANTHER" id="PTHR23322">
    <property type="entry name" value="FAS-ASSOCIATED PROTEIN"/>
    <property type="match status" value="1"/>
</dbReference>
<accession>A0A7S0LD78</accession>
<dbReference type="EMBL" id="HBEY01020700">
    <property type="protein sequence ID" value="CAD8606587.1"/>
    <property type="molecule type" value="Transcribed_RNA"/>
</dbReference>
<dbReference type="SUPFAM" id="SSF54236">
    <property type="entry name" value="Ubiquitin-like"/>
    <property type="match status" value="1"/>
</dbReference>
<feature type="region of interest" description="Disordered" evidence="1">
    <location>
        <begin position="265"/>
        <end position="284"/>
    </location>
</feature>
<dbReference type="SUPFAM" id="SSF52833">
    <property type="entry name" value="Thioredoxin-like"/>
    <property type="match status" value="1"/>
</dbReference>
<reference evidence="3" key="1">
    <citation type="submission" date="2021-01" db="EMBL/GenBank/DDBJ databases">
        <authorList>
            <person name="Corre E."/>
            <person name="Pelletier E."/>
            <person name="Niang G."/>
            <person name="Scheremetjew M."/>
            <person name="Finn R."/>
            <person name="Kale V."/>
            <person name="Holt S."/>
            <person name="Cochrane G."/>
            <person name="Meng A."/>
            <person name="Brown T."/>
            <person name="Cohen L."/>
        </authorList>
    </citation>
    <scope>NUCLEOTIDE SEQUENCE</scope>
    <source>
        <strain evidence="3">PLY182g</strain>
    </source>
</reference>